<dbReference type="OrthoDB" id="6111975at2"/>
<dbReference type="InterPro" id="IPR000868">
    <property type="entry name" value="Isochorismatase-like_dom"/>
</dbReference>
<accession>A0A517YRN1</accession>
<keyword evidence="11" id="KW-1185">Reference proteome</keyword>
<gene>
    <name evidence="10" type="ORF">KS4_08990</name>
</gene>
<dbReference type="GO" id="GO:0019363">
    <property type="term" value="P:pyridine nucleotide biosynthetic process"/>
    <property type="evidence" value="ECO:0007669"/>
    <property type="project" value="UniProtKB-KW"/>
</dbReference>
<evidence type="ECO:0000259" key="9">
    <source>
        <dbReference type="Pfam" id="PF00857"/>
    </source>
</evidence>
<dbReference type="SUPFAM" id="SSF52499">
    <property type="entry name" value="Isochorismatase-like hydrolases"/>
    <property type="match status" value="1"/>
</dbReference>
<dbReference type="AlphaFoldDB" id="A0A517YRN1"/>
<organism evidence="10 11">
    <name type="scientific">Poriferisphaera corsica</name>
    <dbReference type="NCBI Taxonomy" id="2528020"/>
    <lineage>
        <taxon>Bacteria</taxon>
        <taxon>Pseudomonadati</taxon>
        <taxon>Planctomycetota</taxon>
        <taxon>Phycisphaerae</taxon>
        <taxon>Phycisphaerales</taxon>
        <taxon>Phycisphaeraceae</taxon>
        <taxon>Poriferisphaera</taxon>
    </lineage>
</organism>
<dbReference type="InterPro" id="IPR052347">
    <property type="entry name" value="Isochorismatase_Nicotinamidase"/>
</dbReference>
<evidence type="ECO:0000256" key="7">
    <source>
        <dbReference type="ARBA" id="ARBA00043224"/>
    </source>
</evidence>
<dbReference type="Pfam" id="PF00857">
    <property type="entry name" value="Isochorismatase"/>
    <property type="match status" value="1"/>
</dbReference>
<keyword evidence="4" id="KW-0378">Hydrolase</keyword>
<dbReference type="CDD" id="cd01011">
    <property type="entry name" value="nicotinamidase"/>
    <property type="match status" value="1"/>
</dbReference>
<dbReference type="NCBIfam" id="NF008623">
    <property type="entry name" value="PRK11609.1"/>
    <property type="match status" value="1"/>
</dbReference>
<dbReference type="GO" id="GO:0008936">
    <property type="term" value="F:nicotinamidase activity"/>
    <property type="evidence" value="ECO:0007669"/>
    <property type="project" value="UniProtKB-EC"/>
</dbReference>
<dbReference type="GO" id="GO:0046872">
    <property type="term" value="F:metal ion binding"/>
    <property type="evidence" value="ECO:0007669"/>
    <property type="project" value="UniProtKB-KW"/>
</dbReference>
<dbReference type="EMBL" id="CP036425">
    <property type="protein sequence ID" value="QDU32861.1"/>
    <property type="molecule type" value="Genomic_DNA"/>
</dbReference>
<evidence type="ECO:0000256" key="6">
    <source>
        <dbReference type="ARBA" id="ARBA00039017"/>
    </source>
</evidence>
<dbReference type="RefSeq" id="WP_145075071.1">
    <property type="nucleotide sequence ID" value="NZ_CP036425.1"/>
</dbReference>
<protein>
    <recommendedName>
        <fullName evidence="8">Nicotinamidase</fullName>
        <ecNumber evidence="6">3.5.1.19</ecNumber>
    </recommendedName>
    <alternativeName>
        <fullName evidence="7">Nicotinamide deamidase</fullName>
    </alternativeName>
</protein>
<name>A0A517YRN1_9BACT</name>
<evidence type="ECO:0000256" key="8">
    <source>
        <dbReference type="ARBA" id="ARBA00072277"/>
    </source>
</evidence>
<dbReference type="Proteomes" id="UP000317369">
    <property type="component" value="Chromosome"/>
</dbReference>
<dbReference type="Gene3D" id="3.40.50.850">
    <property type="entry name" value="Isochorismatase-like"/>
    <property type="match status" value="1"/>
</dbReference>
<keyword evidence="3" id="KW-0479">Metal-binding</keyword>
<evidence type="ECO:0000256" key="1">
    <source>
        <dbReference type="ARBA" id="ARBA00006336"/>
    </source>
</evidence>
<sequence>MKAIILVDIQNDFCPGGSLAVPEGDLIIPIANNLIPCFQHVIATKDWHPVDHQSFASQHPNQQIGDLINLHGLPQTLWPEHCIQGTAGSDFHPNLNTSAITHITHKGTDPTIDSYSAFFDNGKRKQTDLHEYLQSHNIKDLYILGLATDYCVKSTVLDALSLGYNTHVIGDGIRGVNLKPNDSQQAIQDMTKSGAICIKSSQLIQSFSQ</sequence>
<evidence type="ECO:0000256" key="4">
    <source>
        <dbReference type="ARBA" id="ARBA00022801"/>
    </source>
</evidence>
<reference evidence="10 11" key="1">
    <citation type="submission" date="2019-02" db="EMBL/GenBank/DDBJ databases">
        <title>Deep-cultivation of Planctomycetes and their phenomic and genomic characterization uncovers novel biology.</title>
        <authorList>
            <person name="Wiegand S."/>
            <person name="Jogler M."/>
            <person name="Boedeker C."/>
            <person name="Pinto D."/>
            <person name="Vollmers J."/>
            <person name="Rivas-Marin E."/>
            <person name="Kohn T."/>
            <person name="Peeters S.H."/>
            <person name="Heuer A."/>
            <person name="Rast P."/>
            <person name="Oberbeckmann S."/>
            <person name="Bunk B."/>
            <person name="Jeske O."/>
            <person name="Meyerdierks A."/>
            <person name="Storesund J.E."/>
            <person name="Kallscheuer N."/>
            <person name="Luecker S."/>
            <person name="Lage O.M."/>
            <person name="Pohl T."/>
            <person name="Merkel B.J."/>
            <person name="Hornburger P."/>
            <person name="Mueller R.-W."/>
            <person name="Bruemmer F."/>
            <person name="Labrenz M."/>
            <person name="Spormann A.M."/>
            <person name="Op den Camp H."/>
            <person name="Overmann J."/>
            <person name="Amann R."/>
            <person name="Jetten M.S.M."/>
            <person name="Mascher T."/>
            <person name="Medema M.H."/>
            <person name="Devos D.P."/>
            <person name="Kaster A.-K."/>
            <person name="Ovreas L."/>
            <person name="Rohde M."/>
            <person name="Galperin M.Y."/>
            <person name="Jogler C."/>
        </authorList>
    </citation>
    <scope>NUCLEOTIDE SEQUENCE [LARGE SCALE GENOMIC DNA]</scope>
    <source>
        <strain evidence="10 11">KS4</strain>
    </source>
</reference>
<dbReference type="PANTHER" id="PTHR11080:SF2">
    <property type="entry name" value="LD05707P"/>
    <property type="match status" value="1"/>
</dbReference>
<comment type="similarity">
    <text evidence="1">Belongs to the isochorismatase family.</text>
</comment>
<dbReference type="KEGG" id="pcor:KS4_08990"/>
<evidence type="ECO:0000313" key="10">
    <source>
        <dbReference type="EMBL" id="QDU32861.1"/>
    </source>
</evidence>
<evidence type="ECO:0000256" key="5">
    <source>
        <dbReference type="ARBA" id="ARBA00037900"/>
    </source>
</evidence>
<evidence type="ECO:0000313" key="11">
    <source>
        <dbReference type="Proteomes" id="UP000317369"/>
    </source>
</evidence>
<dbReference type="PANTHER" id="PTHR11080">
    <property type="entry name" value="PYRAZINAMIDASE/NICOTINAMIDASE"/>
    <property type="match status" value="1"/>
</dbReference>
<comment type="pathway">
    <text evidence="5">Cofactor biosynthesis; nicotinate biosynthesis; nicotinate from nicotinamide: step 1/1.</text>
</comment>
<proteinExistence type="inferred from homology"/>
<evidence type="ECO:0000256" key="2">
    <source>
        <dbReference type="ARBA" id="ARBA00022642"/>
    </source>
</evidence>
<evidence type="ECO:0000256" key="3">
    <source>
        <dbReference type="ARBA" id="ARBA00022723"/>
    </source>
</evidence>
<keyword evidence="2" id="KW-0662">Pyridine nucleotide biosynthesis</keyword>
<feature type="domain" description="Isochorismatase-like" evidence="9">
    <location>
        <begin position="3"/>
        <end position="200"/>
    </location>
</feature>
<dbReference type="FunFam" id="3.40.50.850:FF:000006">
    <property type="entry name" value="Bifunctional pyrazinamidase/nicotinamidase"/>
    <property type="match status" value="1"/>
</dbReference>
<dbReference type="EC" id="3.5.1.19" evidence="6"/>
<dbReference type="InterPro" id="IPR036380">
    <property type="entry name" value="Isochorismatase-like_sf"/>
</dbReference>